<evidence type="ECO:0000256" key="3">
    <source>
        <dbReference type="ARBA" id="ARBA00022741"/>
    </source>
</evidence>
<evidence type="ECO:0000256" key="2">
    <source>
        <dbReference type="ARBA" id="ARBA00022695"/>
    </source>
</evidence>
<keyword evidence="2" id="KW-0548">Nucleotidyltransferase</keyword>
<keyword evidence="1" id="KW-0808">Transferase</keyword>
<evidence type="ECO:0000313" key="8">
    <source>
        <dbReference type="Proteomes" id="UP000823588"/>
    </source>
</evidence>
<dbReference type="Pfam" id="PF26305">
    <property type="entry name" value="CD_NTase_C"/>
    <property type="match status" value="1"/>
</dbReference>
<feature type="region of interest" description="Disordered" evidence="5">
    <location>
        <begin position="1"/>
        <end position="29"/>
    </location>
</feature>
<organism evidence="7 8">
    <name type="scientific">Halorubrum alkaliphilum</name>
    <dbReference type="NCBI Taxonomy" id="261290"/>
    <lineage>
        <taxon>Archaea</taxon>
        <taxon>Methanobacteriati</taxon>
        <taxon>Methanobacteriota</taxon>
        <taxon>Stenosarchaea group</taxon>
        <taxon>Halobacteria</taxon>
        <taxon>Halobacteriales</taxon>
        <taxon>Haloferacaceae</taxon>
        <taxon>Halorubrum</taxon>
    </lineage>
</organism>
<evidence type="ECO:0000256" key="5">
    <source>
        <dbReference type="SAM" id="MobiDB-lite"/>
    </source>
</evidence>
<evidence type="ECO:0000256" key="1">
    <source>
        <dbReference type="ARBA" id="ARBA00022679"/>
    </source>
</evidence>
<dbReference type="InterPro" id="IPR043519">
    <property type="entry name" value="NT_sf"/>
</dbReference>
<name>A0A8T4GHR1_9EURY</name>
<keyword evidence="8" id="KW-1185">Reference proteome</keyword>
<evidence type="ECO:0000313" key="7">
    <source>
        <dbReference type="EMBL" id="MBP1923683.1"/>
    </source>
</evidence>
<dbReference type="SUPFAM" id="SSF81301">
    <property type="entry name" value="Nucleotidyltransferase"/>
    <property type="match status" value="1"/>
</dbReference>
<dbReference type="AlphaFoldDB" id="A0A8T4GHR1"/>
<feature type="domain" description="cGAS/DncV-like nucleotidyltransferase C-terminal helical" evidence="6">
    <location>
        <begin position="201"/>
        <end position="304"/>
    </location>
</feature>
<dbReference type="Proteomes" id="UP000823588">
    <property type="component" value="Unassembled WGS sequence"/>
</dbReference>
<gene>
    <name evidence="7" type="ORF">J2751_002728</name>
</gene>
<evidence type="ECO:0000259" key="6">
    <source>
        <dbReference type="Pfam" id="PF26305"/>
    </source>
</evidence>
<keyword evidence="4" id="KW-0051">Antiviral defense</keyword>
<protein>
    <submittedName>
        <fullName evidence="7">Putative nucleotidyltransferase</fullName>
    </submittedName>
</protein>
<accession>A0A8T4GHR1</accession>
<proteinExistence type="predicted"/>
<evidence type="ECO:0000256" key="4">
    <source>
        <dbReference type="ARBA" id="ARBA00023118"/>
    </source>
</evidence>
<reference evidence="7" key="1">
    <citation type="submission" date="2021-03" db="EMBL/GenBank/DDBJ databases">
        <title>Genomic Encyclopedia of Type Strains, Phase IV (KMG-IV): sequencing the most valuable type-strain genomes for metagenomic binning, comparative biology and taxonomic classification.</title>
        <authorList>
            <person name="Goeker M."/>
        </authorList>
    </citation>
    <scope>NUCLEOTIDE SEQUENCE</scope>
    <source>
        <strain evidence="7">DSM 23564</strain>
    </source>
</reference>
<dbReference type="RefSeq" id="WP_209486697.1">
    <property type="nucleotide sequence ID" value="NZ_JAGGKQ010000027.1"/>
</dbReference>
<comment type="caution">
    <text evidence="7">The sequence shown here is derived from an EMBL/GenBank/DDBJ whole genome shotgun (WGS) entry which is preliminary data.</text>
</comment>
<keyword evidence="3" id="KW-0547">Nucleotide-binding</keyword>
<dbReference type="EMBL" id="JAGGKQ010000027">
    <property type="protein sequence ID" value="MBP1923683.1"/>
    <property type="molecule type" value="Genomic_DNA"/>
</dbReference>
<sequence length="309" mass="36296">MAIRKSKVPDTWAKRETAANQNSKAARKRIKRDLNRDRSALVQHTDVNAFTIYTQGSYKNYTNTRGSSDLDIIVQLREPWKHDLSDLSKVETERYHRETRTADYGYEDGFRDSVVQALQQYYRESIFKDPITNDGIAIDISGSYNALPINVDVVAAQEYRVYQSYPEDGEPEYIEGMVFQPLMSNEWWFNFPKEHFKNGSNKHGNYRETVRIFKNARKRYNEDHFFGTSAPSYYIECLLYNVPDSVLKRTDITERFDDTLAWLESDARDYDTFLQVSEMEQLFGDENTQWNVSDAKSYISDMRTLRDDL</sequence>
<dbReference type="OrthoDB" id="201221at2157"/>
<dbReference type="InterPro" id="IPR058909">
    <property type="entry name" value="CD_NTase_C"/>
</dbReference>